<sequence length="495" mass="55425">MRLIVFLFCTGIIVLISADYIQYFSNKNNNDSKKVSTLGARLYMKGLNFFSQIGHKIVTRELPRLTIPNISLPIEGGPGNGNVEVESLKLLKFESPKFQFMLAPNKGITWNSRGGVLRLKGLWKADYTFLAKVYLNGEVDVTASDIQSMLTVGAYSYDKHPQIQIYNCTADVTNLHMTLSGNIITWIINLFRANLASAIKTAIHKQFCDLTRSILLAEANDALMGLETHVEITNNIFLDYGLIDNPTITKSYIEGDALIDVTIGNRTCDLPFVPVKLDAPVASKYMSNIWLSQTVVDCILDSAHQSKMFKFTIDKNLQKSLAGFLRTSCHVYEICMGRFFQKLRDTYPKKYLDLVFESSTTPNCEMSADNITVNTAFYIDFKIYPSSKNPDVLARLQMNASSYVDPHIFNNRIVGELNSTTVTFEQLSSKIGNFNPAFLKALELILKPIITVAADTALRVGIPIPLIENVTLSNTTTLVKQNKQIRVDADLLYVN</sequence>
<name>A0AC35G1F8_9BILA</name>
<dbReference type="Proteomes" id="UP000887580">
    <property type="component" value="Unplaced"/>
</dbReference>
<protein>
    <submittedName>
        <fullName evidence="2">Lipopolysaccharide-binding protein</fullName>
    </submittedName>
</protein>
<evidence type="ECO:0000313" key="1">
    <source>
        <dbReference type="Proteomes" id="UP000887580"/>
    </source>
</evidence>
<organism evidence="1 2">
    <name type="scientific">Panagrolaimus sp. PS1159</name>
    <dbReference type="NCBI Taxonomy" id="55785"/>
    <lineage>
        <taxon>Eukaryota</taxon>
        <taxon>Metazoa</taxon>
        <taxon>Ecdysozoa</taxon>
        <taxon>Nematoda</taxon>
        <taxon>Chromadorea</taxon>
        <taxon>Rhabditida</taxon>
        <taxon>Tylenchina</taxon>
        <taxon>Panagrolaimomorpha</taxon>
        <taxon>Panagrolaimoidea</taxon>
        <taxon>Panagrolaimidae</taxon>
        <taxon>Panagrolaimus</taxon>
    </lineage>
</organism>
<proteinExistence type="predicted"/>
<evidence type="ECO:0000313" key="2">
    <source>
        <dbReference type="WBParaSite" id="PS1159_v2.g23072.t1"/>
    </source>
</evidence>
<dbReference type="WBParaSite" id="PS1159_v2.g23072.t1">
    <property type="protein sequence ID" value="PS1159_v2.g23072.t1"/>
    <property type="gene ID" value="PS1159_v2.g23072"/>
</dbReference>
<reference evidence="2" key="1">
    <citation type="submission" date="2022-11" db="UniProtKB">
        <authorList>
            <consortium name="WormBaseParasite"/>
        </authorList>
    </citation>
    <scope>IDENTIFICATION</scope>
</reference>
<accession>A0AC35G1F8</accession>